<dbReference type="Gene3D" id="2.40.37.10">
    <property type="entry name" value="Lyase, Ornithine Decarboxylase, Chain A, domain 1"/>
    <property type="match status" value="1"/>
</dbReference>
<evidence type="ECO:0000259" key="11">
    <source>
        <dbReference type="Pfam" id="PF00278"/>
    </source>
</evidence>
<dbReference type="PROSITE" id="PS00878">
    <property type="entry name" value="ODR_DC_2_1"/>
    <property type="match status" value="1"/>
</dbReference>
<dbReference type="Pfam" id="PF00278">
    <property type="entry name" value="Orn_DAP_Arg_deC"/>
    <property type="match status" value="1"/>
</dbReference>
<keyword evidence="4" id="KW-0456">Lyase</keyword>
<dbReference type="InterPro" id="IPR009006">
    <property type="entry name" value="Ala_racemase/Decarboxylase_C"/>
</dbReference>
<evidence type="ECO:0000256" key="5">
    <source>
        <dbReference type="ARBA" id="ARBA00034115"/>
    </source>
</evidence>
<proteinExistence type="inferred from homology"/>
<sequence length="430" mass="47984">MISEAENTIWETGFDSSGVKYSLPIGQDPAFTDALSVNNVIKQKLESYSRSKWETDQEDAFYVCDLGEVHNQHMKWKKYLPRIEPHYAIKSNPDPMVAKLLATLGAGFDCASKTEIQQVLGMGVEPNRIIYANPCKQSSYLQYASQQNVTLMTFDNEEELHKIKKFYPHAELVIRILADDAKSTSALGLKFGAPLDTVDHLLHVAQQLSLNVIGVSFHVGSGCHDEHAFADAVLRARTVFDQAENMGFRFTMLDVGGGFPGADVKEGATFEKMAAVLGPAVDELFSSDVRVIAEPGRYYVSSAFTICAHVIGRRTVKSNSDEPTYMYYLNDGIYGTFNCIIFDYKQPKAQILLKNGKYLYGLKINEPEYDCSLWGPTCDSIDCLTKSTRMPVLNQGDWLYWENMGAYTSCSASQFNGFKIAKVFYTNASS</sequence>
<protein>
    <recommendedName>
        <fullName evidence="6">ornithine decarboxylase</fullName>
        <ecNumber evidence="6">4.1.1.17</ecNumber>
    </recommendedName>
</protein>
<dbReference type="InterPro" id="IPR022643">
    <property type="entry name" value="De-COase2_C"/>
</dbReference>
<dbReference type="GO" id="GO:0033387">
    <property type="term" value="P:putrescine biosynthetic process from arginine, via ornithine"/>
    <property type="evidence" value="ECO:0007669"/>
    <property type="project" value="TreeGrafter"/>
</dbReference>
<dbReference type="GO" id="GO:0004586">
    <property type="term" value="F:ornithine decarboxylase activity"/>
    <property type="evidence" value="ECO:0007669"/>
    <property type="project" value="UniProtKB-EC"/>
</dbReference>
<dbReference type="Proteomes" id="UP000193560">
    <property type="component" value="Unassembled WGS sequence"/>
</dbReference>
<evidence type="ECO:0000256" key="9">
    <source>
        <dbReference type="PIRSR" id="PIRSR600183-50"/>
    </source>
</evidence>
<comment type="catalytic activity">
    <reaction evidence="8">
        <text>L-ornithine + H(+) = putrescine + CO2</text>
        <dbReference type="Rhea" id="RHEA:22964"/>
        <dbReference type="ChEBI" id="CHEBI:15378"/>
        <dbReference type="ChEBI" id="CHEBI:16526"/>
        <dbReference type="ChEBI" id="CHEBI:46911"/>
        <dbReference type="ChEBI" id="CHEBI:326268"/>
        <dbReference type="EC" id="4.1.1.17"/>
    </reaction>
</comment>
<dbReference type="InterPro" id="IPR000183">
    <property type="entry name" value="Orn/DAP/Arg_de-COase"/>
</dbReference>
<dbReference type="SUPFAM" id="SSF51419">
    <property type="entry name" value="PLP-binding barrel"/>
    <property type="match status" value="1"/>
</dbReference>
<dbReference type="STRING" id="90262.A0A1X2IE36"/>
<dbReference type="GO" id="GO:0005737">
    <property type="term" value="C:cytoplasm"/>
    <property type="evidence" value="ECO:0007669"/>
    <property type="project" value="TreeGrafter"/>
</dbReference>
<comment type="similarity">
    <text evidence="2 10">Belongs to the Orn/Lys/Arg decarboxylase class-II family.</text>
</comment>
<evidence type="ECO:0000256" key="3">
    <source>
        <dbReference type="ARBA" id="ARBA00022898"/>
    </source>
</evidence>
<comment type="pathway">
    <text evidence="5">Amine and polyamine biosynthesis; putrescine biosynthesis via L-ornithine pathway; putrescine from L-ornithine: step 1/1.</text>
</comment>
<evidence type="ECO:0000256" key="6">
    <source>
        <dbReference type="ARBA" id="ARBA00034138"/>
    </source>
</evidence>
<feature type="modified residue" description="N6-(pyridoxal phosphate)lysine" evidence="9">
    <location>
        <position position="90"/>
    </location>
</feature>
<organism evidence="13 14">
    <name type="scientific">Absidia repens</name>
    <dbReference type="NCBI Taxonomy" id="90262"/>
    <lineage>
        <taxon>Eukaryota</taxon>
        <taxon>Fungi</taxon>
        <taxon>Fungi incertae sedis</taxon>
        <taxon>Mucoromycota</taxon>
        <taxon>Mucoromycotina</taxon>
        <taxon>Mucoromycetes</taxon>
        <taxon>Mucorales</taxon>
        <taxon>Cunninghamellaceae</taxon>
        <taxon>Absidia</taxon>
    </lineage>
</organism>
<reference evidence="13 14" key="1">
    <citation type="submission" date="2016-07" db="EMBL/GenBank/DDBJ databases">
        <title>Pervasive Adenine N6-methylation of Active Genes in Fungi.</title>
        <authorList>
            <consortium name="DOE Joint Genome Institute"/>
            <person name="Mondo S.J."/>
            <person name="Dannebaum R.O."/>
            <person name="Kuo R.C."/>
            <person name="Labutti K."/>
            <person name="Haridas S."/>
            <person name="Kuo A."/>
            <person name="Salamov A."/>
            <person name="Ahrendt S.R."/>
            <person name="Lipzen A."/>
            <person name="Sullivan W."/>
            <person name="Andreopoulos W.B."/>
            <person name="Clum A."/>
            <person name="Lindquist E."/>
            <person name="Daum C."/>
            <person name="Ramamoorthy G.K."/>
            <person name="Gryganskyi A."/>
            <person name="Culley D."/>
            <person name="Magnuson J.K."/>
            <person name="James T.Y."/>
            <person name="O'Malley M.A."/>
            <person name="Stajich J.E."/>
            <person name="Spatafora J.W."/>
            <person name="Visel A."/>
            <person name="Grigoriev I.V."/>
        </authorList>
    </citation>
    <scope>NUCLEOTIDE SEQUENCE [LARGE SCALE GENOMIC DNA]</scope>
    <source>
        <strain evidence="13 14">NRRL 1336</strain>
    </source>
</reference>
<dbReference type="InterPro" id="IPR029066">
    <property type="entry name" value="PLP-binding_barrel"/>
</dbReference>
<comment type="subunit">
    <text evidence="7">Homodimer. Only the dimer is catalytically active, as the active sites are constructed of residues from both monomers.</text>
</comment>
<comment type="cofactor">
    <cofactor evidence="1 9">
        <name>pyridoxal 5'-phosphate</name>
        <dbReference type="ChEBI" id="CHEBI:597326"/>
    </cofactor>
</comment>
<name>A0A1X2IE36_9FUNG</name>
<dbReference type="PANTHER" id="PTHR11482">
    <property type="entry name" value="ARGININE/DIAMINOPIMELATE/ORNITHINE DECARBOXYLASE"/>
    <property type="match status" value="1"/>
</dbReference>
<evidence type="ECO:0000256" key="8">
    <source>
        <dbReference type="ARBA" id="ARBA00049127"/>
    </source>
</evidence>
<dbReference type="InterPro" id="IPR022653">
    <property type="entry name" value="De-COase2_pyr-phos_BS"/>
</dbReference>
<dbReference type="PRINTS" id="PR01182">
    <property type="entry name" value="ORNDCRBXLASE"/>
</dbReference>
<dbReference type="PANTHER" id="PTHR11482:SF6">
    <property type="entry name" value="ORNITHINE DECARBOXYLASE 1-RELATED"/>
    <property type="match status" value="1"/>
</dbReference>
<evidence type="ECO:0000313" key="14">
    <source>
        <dbReference type="Proteomes" id="UP000193560"/>
    </source>
</evidence>
<comment type="caution">
    <text evidence="13">The sequence shown here is derived from an EMBL/GenBank/DDBJ whole genome shotgun (WGS) entry which is preliminary data.</text>
</comment>
<evidence type="ECO:0000256" key="7">
    <source>
        <dbReference type="ARBA" id="ARBA00046672"/>
    </source>
</evidence>
<evidence type="ECO:0000256" key="10">
    <source>
        <dbReference type="RuleBase" id="RU003737"/>
    </source>
</evidence>
<keyword evidence="3 9" id="KW-0663">Pyridoxal phosphate</keyword>
<dbReference type="AlphaFoldDB" id="A0A1X2IE36"/>
<feature type="domain" description="Orn/DAP/Arg decarboxylase 2 N-terminal" evidence="12">
    <location>
        <begin position="66"/>
        <end position="301"/>
    </location>
</feature>
<dbReference type="SUPFAM" id="SSF50621">
    <property type="entry name" value="Alanine racemase C-terminal domain-like"/>
    <property type="match status" value="1"/>
</dbReference>
<dbReference type="EC" id="4.1.1.17" evidence="6"/>
<evidence type="ECO:0000313" key="13">
    <source>
        <dbReference type="EMBL" id="ORZ14038.1"/>
    </source>
</evidence>
<feature type="active site" description="Proton donor" evidence="9">
    <location>
        <position position="378"/>
    </location>
</feature>
<dbReference type="CDD" id="cd00622">
    <property type="entry name" value="PLPDE_III_ODC"/>
    <property type="match status" value="1"/>
</dbReference>
<evidence type="ECO:0000256" key="2">
    <source>
        <dbReference type="ARBA" id="ARBA00008872"/>
    </source>
</evidence>
<keyword evidence="14" id="KW-1185">Reference proteome</keyword>
<evidence type="ECO:0000256" key="1">
    <source>
        <dbReference type="ARBA" id="ARBA00001933"/>
    </source>
</evidence>
<dbReference type="Pfam" id="PF02784">
    <property type="entry name" value="Orn_Arg_deC_N"/>
    <property type="match status" value="1"/>
</dbReference>
<dbReference type="OrthoDB" id="5034579at2759"/>
<dbReference type="PRINTS" id="PR01179">
    <property type="entry name" value="ODADCRBXLASE"/>
</dbReference>
<evidence type="ECO:0000259" key="12">
    <source>
        <dbReference type="Pfam" id="PF02784"/>
    </source>
</evidence>
<evidence type="ECO:0000256" key="4">
    <source>
        <dbReference type="ARBA" id="ARBA00023239"/>
    </source>
</evidence>
<dbReference type="FunFam" id="3.20.20.10:FF:000005">
    <property type="entry name" value="Ornithine decarboxylase"/>
    <property type="match status" value="1"/>
</dbReference>
<accession>A0A1X2IE36</accession>
<dbReference type="EMBL" id="MCGE01000015">
    <property type="protein sequence ID" value="ORZ14038.1"/>
    <property type="molecule type" value="Genomic_DNA"/>
</dbReference>
<dbReference type="Gene3D" id="3.20.20.10">
    <property type="entry name" value="Alanine racemase"/>
    <property type="match status" value="1"/>
</dbReference>
<dbReference type="InterPro" id="IPR022644">
    <property type="entry name" value="De-COase2_N"/>
</dbReference>
<gene>
    <name evidence="13" type="ORF">BCR42DRAFT_354391</name>
</gene>
<dbReference type="InterPro" id="IPR002433">
    <property type="entry name" value="Orn_de-COase"/>
</dbReference>
<feature type="domain" description="Orn/DAP/Arg decarboxylase 2 C-terminal" evidence="11">
    <location>
        <begin position="61"/>
        <end position="405"/>
    </location>
</feature>